<dbReference type="PANTHER" id="PTHR34473:SF2">
    <property type="entry name" value="UPF0699 TRANSMEMBRANE PROTEIN YDBT"/>
    <property type="match status" value="1"/>
</dbReference>
<dbReference type="EMBL" id="JAVREK010000010">
    <property type="protein sequence ID" value="MDT0302676.1"/>
    <property type="molecule type" value="Genomic_DNA"/>
</dbReference>
<evidence type="ECO:0000256" key="2">
    <source>
        <dbReference type="SAM" id="Phobius"/>
    </source>
</evidence>
<evidence type="ECO:0000313" key="4">
    <source>
        <dbReference type="EMBL" id="MDT0302676.1"/>
    </source>
</evidence>
<keyword evidence="2" id="KW-0812">Transmembrane</keyword>
<feature type="transmembrane region" description="Helical" evidence="2">
    <location>
        <begin position="203"/>
        <end position="226"/>
    </location>
</feature>
<dbReference type="PANTHER" id="PTHR34473">
    <property type="entry name" value="UPF0699 TRANSMEMBRANE PROTEIN YDBS"/>
    <property type="match status" value="1"/>
</dbReference>
<accession>A0ABU2KTQ7</accession>
<feature type="transmembrane region" description="Helical" evidence="2">
    <location>
        <begin position="61"/>
        <end position="85"/>
    </location>
</feature>
<dbReference type="Pfam" id="PF03703">
    <property type="entry name" value="bPH_2"/>
    <property type="match status" value="2"/>
</dbReference>
<sequence>MNSTGPAAAARTAGVIGDARSAEGWRRLHPLTVWACVLVLGAIFVPGAAAGAVATGLAGALWPWGALIAAGSAASVALVTAAEWLRWHRTRYRVTGERLEIRSGVLVTAHRSVPRDRIRSVDVAVPIWLRPLGLCKVTAGTGQSTGAGGDEIRLEYVLRAEGDRLRAGLLLRAAEAAPGRPREDGGLSGAGHAVRELARLRPVWFGFAPLSAATPALGAAALGAVFNLLSMFGQQRANGIVVGVYDQLAARPPLVLPAVAAVLFTGALAATAVQVDAWWGYRLDREPDGTLRLRRGLVTNTSLSLEERRLRGVELREALPLRWFGAARVRAVATGLGAAEGKGGAVPRSALSPDMPRRRALRLSAEVVRTAESPIAAPLRAHPRAALRRRLVRALAGTAVLAAAAAVAAAAAERAAGAIPLLPAGPLPLADGGAGPGAVTAAAVGALVGALAGGLLLVPWGVSAYRGLGHDLTRGFLVVRKGALLRATVALRREGIIGWRIARTPFQRRAGLATVWATTAAGRGRYAAADVKLGAGLRLADEAVPGLLAQFLEQETPGPAERGGGKPHPARGTSPGAGEHGLSADSPIGH</sequence>
<protein>
    <submittedName>
        <fullName evidence="4">PH domain-containing protein</fullName>
    </submittedName>
</protein>
<evidence type="ECO:0000313" key="5">
    <source>
        <dbReference type="Proteomes" id="UP001183226"/>
    </source>
</evidence>
<feature type="transmembrane region" description="Helical" evidence="2">
    <location>
        <begin position="254"/>
        <end position="275"/>
    </location>
</feature>
<feature type="transmembrane region" description="Helical" evidence="2">
    <location>
        <begin position="432"/>
        <end position="458"/>
    </location>
</feature>
<evidence type="ECO:0000256" key="1">
    <source>
        <dbReference type="SAM" id="MobiDB-lite"/>
    </source>
</evidence>
<feature type="transmembrane region" description="Helical" evidence="2">
    <location>
        <begin position="391"/>
        <end position="412"/>
    </location>
</feature>
<reference evidence="5" key="1">
    <citation type="submission" date="2023-07" db="EMBL/GenBank/DDBJ databases">
        <title>30 novel species of actinomycetes from the DSMZ collection.</title>
        <authorList>
            <person name="Nouioui I."/>
        </authorList>
    </citation>
    <scope>NUCLEOTIDE SEQUENCE [LARGE SCALE GENOMIC DNA]</scope>
    <source>
        <strain evidence="5">DSM 45055</strain>
    </source>
</reference>
<dbReference type="RefSeq" id="WP_311545164.1">
    <property type="nucleotide sequence ID" value="NZ_JAVREK010000010.1"/>
</dbReference>
<evidence type="ECO:0000259" key="3">
    <source>
        <dbReference type="Pfam" id="PF03703"/>
    </source>
</evidence>
<feature type="domain" description="YdbS-like PH" evidence="3">
    <location>
        <begin position="87"/>
        <end position="167"/>
    </location>
</feature>
<keyword evidence="2" id="KW-1133">Transmembrane helix</keyword>
<gene>
    <name evidence="4" type="ORF">RM446_11195</name>
</gene>
<name>A0ABU2KTQ7_9ACTN</name>
<comment type="caution">
    <text evidence="4">The sequence shown here is derived from an EMBL/GenBank/DDBJ whole genome shotgun (WGS) entry which is preliminary data.</text>
</comment>
<keyword evidence="5" id="KW-1185">Reference proteome</keyword>
<keyword evidence="2" id="KW-0472">Membrane</keyword>
<proteinExistence type="predicted"/>
<feature type="transmembrane region" description="Helical" evidence="2">
    <location>
        <begin position="31"/>
        <end position="55"/>
    </location>
</feature>
<organism evidence="4 5">
    <name type="scientific">Streptomonospora wellingtoniae</name>
    <dbReference type="NCBI Taxonomy" id="3075544"/>
    <lineage>
        <taxon>Bacteria</taxon>
        <taxon>Bacillati</taxon>
        <taxon>Actinomycetota</taxon>
        <taxon>Actinomycetes</taxon>
        <taxon>Streptosporangiales</taxon>
        <taxon>Nocardiopsidaceae</taxon>
        <taxon>Streptomonospora</taxon>
    </lineage>
</organism>
<dbReference type="InterPro" id="IPR005182">
    <property type="entry name" value="YdbS-like_PH"/>
</dbReference>
<feature type="region of interest" description="Disordered" evidence="1">
    <location>
        <begin position="556"/>
        <end position="590"/>
    </location>
</feature>
<dbReference type="Proteomes" id="UP001183226">
    <property type="component" value="Unassembled WGS sequence"/>
</dbReference>
<feature type="domain" description="YdbS-like PH" evidence="3">
    <location>
        <begin position="465"/>
        <end position="533"/>
    </location>
</feature>